<evidence type="ECO:0000256" key="5">
    <source>
        <dbReference type="ARBA" id="ARBA00022900"/>
    </source>
</evidence>
<keyword evidence="5" id="KW-0722">Serine protease inhibitor</keyword>
<keyword evidence="3" id="KW-0646">Protease inhibitor</keyword>
<name>A0A482Z857_9ARAC</name>
<dbReference type="InterPro" id="IPR020901">
    <property type="entry name" value="Prtase_inh_Kunz-CS"/>
</dbReference>
<evidence type="ECO:0000256" key="2">
    <source>
        <dbReference type="ARBA" id="ARBA00022525"/>
    </source>
</evidence>
<keyword evidence="6" id="KW-1015">Disulfide bond</keyword>
<dbReference type="PANTHER" id="PTHR10083">
    <property type="entry name" value="KUNITZ-TYPE PROTEASE INHIBITOR-RELATED"/>
    <property type="match status" value="1"/>
</dbReference>
<dbReference type="EMBL" id="HAGO01000036">
    <property type="protein sequence ID" value="SMD29724.1"/>
    <property type="molecule type" value="Transcribed_RNA"/>
</dbReference>
<dbReference type="AlphaFoldDB" id="A0A482Z857"/>
<reference evidence="11" key="1">
    <citation type="submission" date="2017-03" db="EMBL/GenBank/DDBJ databases">
        <authorList>
            <person name="QRISCLOUD D."/>
        </authorList>
    </citation>
    <scope>NUCLEOTIDE SEQUENCE</scope>
</reference>
<dbReference type="CDD" id="cd00109">
    <property type="entry name" value="Kunitz-type"/>
    <property type="match status" value="1"/>
</dbReference>
<protein>
    <submittedName>
        <fullName evidence="11">U6-Theraphotoxin-Sfo1a_1</fullName>
    </submittedName>
</protein>
<evidence type="ECO:0000256" key="4">
    <source>
        <dbReference type="ARBA" id="ARBA00022729"/>
    </source>
</evidence>
<sequence length="92" mass="10189">MRTAGMLSVTVFLFLVFLPLFSAHHHEDHHEGKDICSLPPDGGMCEAYSEQWYFNGSSCEKFVYGGCGGNANRFATEEDCIATCGKPYQNTD</sequence>
<feature type="chain" id="PRO_5019854922" evidence="9">
    <location>
        <begin position="24"/>
        <end position="92"/>
    </location>
</feature>
<dbReference type="PROSITE" id="PS00280">
    <property type="entry name" value="BPTI_KUNITZ_1"/>
    <property type="match status" value="1"/>
</dbReference>
<feature type="signal peptide" evidence="9">
    <location>
        <begin position="1"/>
        <end position="23"/>
    </location>
</feature>
<dbReference type="Pfam" id="PF00014">
    <property type="entry name" value="Kunitz_BPTI"/>
    <property type="match status" value="1"/>
</dbReference>
<dbReference type="InterPro" id="IPR050098">
    <property type="entry name" value="TFPI/VKTCI-like"/>
</dbReference>
<evidence type="ECO:0000256" key="9">
    <source>
        <dbReference type="SAM" id="SignalP"/>
    </source>
</evidence>
<evidence type="ECO:0000256" key="7">
    <source>
        <dbReference type="ARBA" id="ARBA00038506"/>
    </source>
</evidence>
<evidence type="ECO:0000259" key="10">
    <source>
        <dbReference type="PROSITE" id="PS50279"/>
    </source>
</evidence>
<comment type="subcellular location">
    <subcellularLocation>
        <location evidence="1">Secreted</location>
    </subcellularLocation>
</comment>
<dbReference type="FunFam" id="4.10.410.10:FF:000020">
    <property type="entry name" value="Collagen, type VI, alpha 3"/>
    <property type="match status" value="1"/>
</dbReference>
<dbReference type="InterPro" id="IPR002223">
    <property type="entry name" value="Kunitz_BPTI"/>
</dbReference>
<evidence type="ECO:0000256" key="3">
    <source>
        <dbReference type="ARBA" id="ARBA00022690"/>
    </source>
</evidence>
<comment type="function">
    <text evidence="8">Serine protease inhibitor that inhibits trypsin at a molar ratio of 1:1.</text>
</comment>
<dbReference type="GO" id="GO:0004867">
    <property type="term" value="F:serine-type endopeptidase inhibitor activity"/>
    <property type="evidence" value="ECO:0007669"/>
    <property type="project" value="UniProtKB-KW"/>
</dbReference>
<dbReference type="PANTHER" id="PTHR10083:SF328">
    <property type="entry name" value="TISSUE FACTOR PATHWAY INHIBITOR"/>
    <property type="match status" value="1"/>
</dbReference>
<evidence type="ECO:0000256" key="8">
    <source>
        <dbReference type="ARBA" id="ARBA00093388"/>
    </source>
</evidence>
<organism evidence="11">
    <name type="scientific">Selenotholus foelschei</name>
    <dbReference type="NCBI Taxonomy" id="1905327"/>
    <lineage>
        <taxon>Eukaryota</taxon>
        <taxon>Metazoa</taxon>
        <taxon>Ecdysozoa</taxon>
        <taxon>Arthropoda</taxon>
        <taxon>Chelicerata</taxon>
        <taxon>Arachnida</taxon>
        <taxon>Araneae</taxon>
        <taxon>Mygalomorphae</taxon>
        <taxon>Avicularoidea</taxon>
        <taxon>Theraphosidae</taxon>
        <taxon>Selenotholus</taxon>
    </lineage>
</organism>
<dbReference type="SUPFAM" id="SSF57362">
    <property type="entry name" value="BPTI-like"/>
    <property type="match status" value="1"/>
</dbReference>
<evidence type="ECO:0000256" key="6">
    <source>
        <dbReference type="ARBA" id="ARBA00023157"/>
    </source>
</evidence>
<keyword evidence="4 9" id="KW-0732">Signal</keyword>
<reference evidence="11" key="2">
    <citation type="submission" date="2019-04" db="EMBL/GenBank/DDBJ databases">
        <title>Unravelling the molecular evolution of spider venoms.</title>
        <authorList>
            <person name="Pineda S."/>
        </authorList>
    </citation>
    <scope>NUCLEOTIDE SEQUENCE</scope>
</reference>
<dbReference type="Gene3D" id="4.10.410.10">
    <property type="entry name" value="Pancreatic trypsin inhibitor Kunitz domain"/>
    <property type="match status" value="1"/>
</dbReference>
<dbReference type="InterPro" id="IPR036880">
    <property type="entry name" value="Kunitz_BPTI_sf"/>
</dbReference>
<dbReference type="SMART" id="SM00131">
    <property type="entry name" value="KU"/>
    <property type="match status" value="1"/>
</dbReference>
<comment type="similarity">
    <text evidence="7">Belongs to the venom Kunitz-type family. 03 (sub-Kunitz) subfamily.</text>
</comment>
<evidence type="ECO:0000256" key="1">
    <source>
        <dbReference type="ARBA" id="ARBA00004613"/>
    </source>
</evidence>
<dbReference type="PROSITE" id="PS50279">
    <property type="entry name" value="BPTI_KUNITZ_2"/>
    <property type="match status" value="1"/>
</dbReference>
<proteinExistence type="inferred from homology"/>
<evidence type="ECO:0000313" key="11">
    <source>
        <dbReference type="EMBL" id="SMD29724.1"/>
    </source>
</evidence>
<feature type="domain" description="BPTI/Kunitz inhibitor" evidence="10">
    <location>
        <begin position="36"/>
        <end position="84"/>
    </location>
</feature>
<keyword evidence="2" id="KW-0964">Secreted</keyword>
<accession>A0A482Z857</accession>
<dbReference type="PRINTS" id="PR00759">
    <property type="entry name" value="BASICPTASE"/>
</dbReference>
<dbReference type="GO" id="GO:0005615">
    <property type="term" value="C:extracellular space"/>
    <property type="evidence" value="ECO:0007669"/>
    <property type="project" value="TreeGrafter"/>
</dbReference>